<gene>
    <name evidence="2" type="ORF">BDP27DRAFT_1331754</name>
</gene>
<sequence length="63" mass="7555">MLILTKSYFTSDIYPRMDYFFICVPYIGWSFLSEPDSSVPLSFRLSLYLFHLFFVLNSLYSVY</sequence>
<keyword evidence="1" id="KW-0812">Transmembrane</keyword>
<dbReference type="AlphaFoldDB" id="A0A9P5PPJ7"/>
<feature type="transmembrane region" description="Helical" evidence="1">
    <location>
        <begin position="41"/>
        <end position="60"/>
    </location>
</feature>
<name>A0A9P5PPJ7_9AGAR</name>
<evidence type="ECO:0000313" key="3">
    <source>
        <dbReference type="Proteomes" id="UP000772434"/>
    </source>
</evidence>
<feature type="non-terminal residue" evidence="2">
    <location>
        <position position="63"/>
    </location>
</feature>
<keyword evidence="1" id="KW-1133">Transmembrane helix</keyword>
<keyword evidence="1" id="KW-0472">Membrane</keyword>
<evidence type="ECO:0000256" key="1">
    <source>
        <dbReference type="SAM" id="Phobius"/>
    </source>
</evidence>
<evidence type="ECO:0000313" key="2">
    <source>
        <dbReference type="EMBL" id="KAF9065660.1"/>
    </source>
</evidence>
<protein>
    <submittedName>
        <fullName evidence="2">Uncharacterized protein</fullName>
    </submittedName>
</protein>
<organism evidence="2 3">
    <name type="scientific">Rhodocollybia butyracea</name>
    <dbReference type="NCBI Taxonomy" id="206335"/>
    <lineage>
        <taxon>Eukaryota</taxon>
        <taxon>Fungi</taxon>
        <taxon>Dikarya</taxon>
        <taxon>Basidiomycota</taxon>
        <taxon>Agaricomycotina</taxon>
        <taxon>Agaricomycetes</taxon>
        <taxon>Agaricomycetidae</taxon>
        <taxon>Agaricales</taxon>
        <taxon>Marasmiineae</taxon>
        <taxon>Omphalotaceae</taxon>
        <taxon>Rhodocollybia</taxon>
    </lineage>
</organism>
<reference evidence="2" key="1">
    <citation type="submission" date="2020-11" db="EMBL/GenBank/DDBJ databases">
        <authorList>
            <consortium name="DOE Joint Genome Institute"/>
            <person name="Ahrendt S."/>
            <person name="Riley R."/>
            <person name="Andreopoulos W."/>
            <person name="Labutti K."/>
            <person name="Pangilinan J."/>
            <person name="Ruiz-Duenas F.J."/>
            <person name="Barrasa J.M."/>
            <person name="Sanchez-Garcia M."/>
            <person name="Camarero S."/>
            <person name="Miyauchi S."/>
            <person name="Serrano A."/>
            <person name="Linde D."/>
            <person name="Babiker R."/>
            <person name="Drula E."/>
            <person name="Ayuso-Fernandez I."/>
            <person name="Pacheco R."/>
            <person name="Padilla G."/>
            <person name="Ferreira P."/>
            <person name="Barriuso J."/>
            <person name="Kellner H."/>
            <person name="Castanera R."/>
            <person name="Alfaro M."/>
            <person name="Ramirez L."/>
            <person name="Pisabarro A.G."/>
            <person name="Kuo A."/>
            <person name="Tritt A."/>
            <person name="Lipzen A."/>
            <person name="He G."/>
            <person name="Yan M."/>
            <person name="Ng V."/>
            <person name="Cullen D."/>
            <person name="Martin F."/>
            <person name="Rosso M.-N."/>
            <person name="Henrissat B."/>
            <person name="Hibbett D."/>
            <person name="Martinez A.T."/>
            <person name="Grigoriev I.V."/>
        </authorList>
    </citation>
    <scope>NUCLEOTIDE SEQUENCE</scope>
    <source>
        <strain evidence="2">AH 40177</strain>
    </source>
</reference>
<dbReference type="EMBL" id="JADNRY010000100">
    <property type="protein sequence ID" value="KAF9065660.1"/>
    <property type="molecule type" value="Genomic_DNA"/>
</dbReference>
<keyword evidence="3" id="KW-1185">Reference proteome</keyword>
<accession>A0A9P5PPJ7</accession>
<comment type="caution">
    <text evidence="2">The sequence shown here is derived from an EMBL/GenBank/DDBJ whole genome shotgun (WGS) entry which is preliminary data.</text>
</comment>
<proteinExistence type="predicted"/>
<dbReference type="Proteomes" id="UP000772434">
    <property type="component" value="Unassembled WGS sequence"/>
</dbReference>